<organism evidence="2 3">
    <name type="scientific">Bradyrhizobium shewense</name>
    <dbReference type="NCBI Taxonomy" id="1761772"/>
    <lineage>
        <taxon>Bacteria</taxon>
        <taxon>Pseudomonadati</taxon>
        <taxon>Pseudomonadota</taxon>
        <taxon>Alphaproteobacteria</taxon>
        <taxon>Hyphomicrobiales</taxon>
        <taxon>Nitrobacteraceae</taxon>
        <taxon>Bradyrhizobium</taxon>
    </lineage>
</organism>
<keyword evidence="1" id="KW-1133">Transmembrane helix</keyword>
<keyword evidence="3" id="KW-1185">Reference proteome</keyword>
<evidence type="ECO:0000313" key="3">
    <source>
        <dbReference type="Proteomes" id="UP000199184"/>
    </source>
</evidence>
<name>A0A1C3W2X7_9BRAD</name>
<sequence length="42" mass="4453">MLSLIESLACRLASASARPQWTLLAISNLLSATIVLIVRSAV</sequence>
<evidence type="ECO:0000313" key="2">
    <source>
        <dbReference type="EMBL" id="SCB34258.1"/>
    </source>
</evidence>
<dbReference type="EMBL" id="FMAI01000006">
    <property type="protein sequence ID" value="SCB34258.1"/>
    <property type="molecule type" value="Genomic_DNA"/>
</dbReference>
<accession>A0A1C3W2X7</accession>
<protein>
    <submittedName>
        <fullName evidence="2">Uncharacterized protein</fullName>
    </submittedName>
</protein>
<reference evidence="3" key="1">
    <citation type="submission" date="2016-08" db="EMBL/GenBank/DDBJ databases">
        <authorList>
            <person name="Varghese N."/>
            <person name="Submissions Spin"/>
        </authorList>
    </citation>
    <scope>NUCLEOTIDE SEQUENCE [LARGE SCALE GENOMIC DNA]</scope>
    <source>
        <strain evidence="3">ERR11</strain>
    </source>
</reference>
<keyword evidence="1" id="KW-0472">Membrane</keyword>
<proteinExistence type="predicted"/>
<evidence type="ECO:0000256" key="1">
    <source>
        <dbReference type="SAM" id="Phobius"/>
    </source>
</evidence>
<feature type="transmembrane region" description="Helical" evidence="1">
    <location>
        <begin position="21"/>
        <end position="41"/>
    </location>
</feature>
<gene>
    <name evidence="2" type="ORF">GA0061098_1006216</name>
</gene>
<keyword evidence="1" id="KW-0812">Transmembrane</keyword>
<dbReference type="AlphaFoldDB" id="A0A1C3W2X7"/>
<dbReference type="Proteomes" id="UP000199184">
    <property type="component" value="Unassembled WGS sequence"/>
</dbReference>
<dbReference type="RefSeq" id="WP_283807988.1">
    <property type="nucleotide sequence ID" value="NZ_FMAI01000006.1"/>
</dbReference>